<name>A0A1M6I1C8_9FIRM</name>
<dbReference type="EMBL" id="FQZY01000006">
    <property type="protein sequence ID" value="SHJ28289.1"/>
    <property type="molecule type" value="Genomic_DNA"/>
</dbReference>
<evidence type="ECO:0000313" key="2">
    <source>
        <dbReference type="Proteomes" id="UP000184301"/>
    </source>
</evidence>
<accession>A0A1M6I1C8</accession>
<gene>
    <name evidence="1" type="ORF">SAMN02745243_00184</name>
</gene>
<dbReference type="OrthoDB" id="9775482at2"/>
<evidence type="ECO:0008006" key="3">
    <source>
        <dbReference type="Google" id="ProtNLM"/>
    </source>
</evidence>
<reference evidence="1 2" key="1">
    <citation type="submission" date="2016-11" db="EMBL/GenBank/DDBJ databases">
        <authorList>
            <person name="Jaros S."/>
            <person name="Januszkiewicz K."/>
            <person name="Wedrychowicz H."/>
        </authorList>
    </citation>
    <scope>NUCLEOTIDE SEQUENCE [LARGE SCALE GENOMIC DNA]</scope>
    <source>
        <strain evidence="1 2">DSM 15480</strain>
    </source>
</reference>
<dbReference type="InterPro" id="IPR010106">
    <property type="entry name" value="RpnA"/>
</dbReference>
<protein>
    <recommendedName>
        <fullName evidence="3">PD-(D/E)XK nuclease family transposase</fullName>
    </recommendedName>
</protein>
<organism evidence="1 2">
    <name type="scientific">Hespellia stercorisuis DSM 15480</name>
    <dbReference type="NCBI Taxonomy" id="1121950"/>
    <lineage>
        <taxon>Bacteria</taxon>
        <taxon>Bacillati</taxon>
        <taxon>Bacillota</taxon>
        <taxon>Clostridia</taxon>
        <taxon>Lachnospirales</taxon>
        <taxon>Lachnospiraceae</taxon>
        <taxon>Hespellia</taxon>
    </lineage>
</organism>
<proteinExistence type="predicted"/>
<sequence>MKNKKEDLIHNSSIVEQDILPEDYQFNLSDFALFLFVMKRRKAYECTLSIILDEPNIKLADVKVEQVVLNKSGKRAIRLDAWAMSTDNRQFNMEMENHSKKDFLPKHSRYYQGMLDSPILKSGKKTKYKHLPSTVIIFITQDDLFGKDLARYTFTEQCEEVENLHLDDGTKKIFLNMISKNGSKELVSLLQYMKETDIENPEIVVKDERIIELDHIVTEVKESEEWEAVKMNILEVGIKKGEALGEARGEARGLERGIEAFVLDNREENVPEERIIAKLAKRFELTEEKANEYYKQYAK</sequence>
<dbReference type="NCBIfam" id="TIGR01784">
    <property type="entry name" value="T_den_put_tspse"/>
    <property type="match status" value="1"/>
</dbReference>
<dbReference type="Proteomes" id="UP000184301">
    <property type="component" value="Unassembled WGS sequence"/>
</dbReference>
<keyword evidence="2" id="KW-1185">Reference proteome</keyword>
<dbReference type="AlphaFoldDB" id="A0A1M6I1C8"/>
<evidence type="ECO:0000313" key="1">
    <source>
        <dbReference type="EMBL" id="SHJ28289.1"/>
    </source>
</evidence>
<dbReference type="RefSeq" id="WP_073103897.1">
    <property type="nucleotide sequence ID" value="NZ_FQZY01000006.1"/>
</dbReference>